<dbReference type="PIRSF" id="PIRSF017082">
    <property type="entry name" value="YflP"/>
    <property type="match status" value="1"/>
</dbReference>
<dbReference type="PANTHER" id="PTHR42928:SF5">
    <property type="entry name" value="BLR1237 PROTEIN"/>
    <property type="match status" value="1"/>
</dbReference>
<dbReference type="SUPFAM" id="SSF53850">
    <property type="entry name" value="Periplasmic binding protein-like II"/>
    <property type="match status" value="1"/>
</dbReference>
<dbReference type="InterPro" id="IPR006311">
    <property type="entry name" value="TAT_signal"/>
</dbReference>
<dbReference type="InterPro" id="IPR005064">
    <property type="entry name" value="BUG"/>
</dbReference>
<organism evidence="3">
    <name type="scientific">Boseongicola sp. SB0664_bin_43</name>
    <dbReference type="NCBI Taxonomy" id="2604844"/>
    <lineage>
        <taxon>Bacteria</taxon>
        <taxon>Pseudomonadati</taxon>
        <taxon>Pseudomonadota</taxon>
        <taxon>Alphaproteobacteria</taxon>
        <taxon>Rhodobacterales</taxon>
        <taxon>Paracoccaceae</taxon>
        <taxon>Boseongicola</taxon>
    </lineage>
</organism>
<dbReference type="PANTHER" id="PTHR42928">
    <property type="entry name" value="TRICARBOXYLATE-BINDING PROTEIN"/>
    <property type="match status" value="1"/>
</dbReference>
<gene>
    <name evidence="3" type="ORF">F4Y60_08555</name>
</gene>
<dbReference type="InterPro" id="IPR042100">
    <property type="entry name" value="Bug_dom1"/>
</dbReference>
<dbReference type="Gene3D" id="3.40.190.150">
    <property type="entry name" value="Bordetella uptake gene, domain 1"/>
    <property type="match status" value="1"/>
</dbReference>
<dbReference type="Gene3D" id="3.40.190.10">
    <property type="entry name" value="Periplasmic binding protein-like II"/>
    <property type="match status" value="1"/>
</dbReference>
<evidence type="ECO:0000256" key="1">
    <source>
        <dbReference type="ARBA" id="ARBA00006987"/>
    </source>
</evidence>
<feature type="chain" id="PRO_5025583333" evidence="2">
    <location>
        <begin position="24"/>
        <end position="317"/>
    </location>
</feature>
<proteinExistence type="inferred from homology"/>
<name>A0A6B0Y097_9RHOB</name>
<protein>
    <submittedName>
        <fullName evidence="3">Tripartite tricarboxylate transporter substrate binding protein</fullName>
    </submittedName>
</protein>
<dbReference type="EMBL" id="VXRY01000338">
    <property type="protein sequence ID" value="MXY34128.1"/>
    <property type="molecule type" value="Genomic_DNA"/>
</dbReference>
<dbReference type="Pfam" id="PF03401">
    <property type="entry name" value="TctC"/>
    <property type="match status" value="1"/>
</dbReference>
<feature type="signal peptide" evidence="2">
    <location>
        <begin position="1"/>
        <end position="23"/>
    </location>
</feature>
<dbReference type="PROSITE" id="PS51318">
    <property type="entry name" value="TAT"/>
    <property type="match status" value="1"/>
</dbReference>
<comment type="similarity">
    <text evidence="1">Belongs to the UPF0065 (bug) family.</text>
</comment>
<reference evidence="3" key="1">
    <citation type="submission" date="2019-09" db="EMBL/GenBank/DDBJ databases">
        <title>Characterisation of the sponge microbiome using genome-centric metagenomics.</title>
        <authorList>
            <person name="Engelberts J.P."/>
            <person name="Robbins S.J."/>
            <person name="De Goeij J.M."/>
            <person name="Aranda M."/>
            <person name="Bell S.C."/>
            <person name="Webster N.S."/>
        </authorList>
    </citation>
    <scope>NUCLEOTIDE SEQUENCE</scope>
    <source>
        <strain evidence="3">SB0664_bin_43</strain>
    </source>
</reference>
<dbReference type="AlphaFoldDB" id="A0A6B0Y097"/>
<evidence type="ECO:0000313" key="3">
    <source>
        <dbReference type="EMBL" id="MXY34128.1"/>
    </source>
</evidence>
<comment type="caution">
    <text evidence="3">The sequence shown here is derived from an EMBL/GenBank/DDBJ whole genome shotgun (WGS) entry which is preliminary data.</text>
</comment>
<sequence length="317" mass="33010">MKRRTFLATSTALAAAAAFPVAAADWQPRRPINLVVPYPPGGGTSTYGRALIGPLSDRLGVPVNIVNKPGAGGVNGATEVAAARPDGQTLMVTTGGALVMHSIFKDIPVDPFDSFEIVAQVGGLQGSIVVPANSPHQTLADLVEAIKASPGGLRWAHTGRGAFLHVSGQSFLVANGLEATDVPFKGGAKVRAAVVGGQVDYAIIGVQQNRGFENEMRALALIAPERDGLQPHIPTVAEQGLEYKFVNTPITMFAPAGTPAEVIETVSGHVAEIVGSEAYGEEMKAKGLLPAYLGPEDAEARLRDLAETVRPIIEGIM</sequence>
<evidence type="ECO:0000256" key="2">
    <source>
        <dbReference type="SAM" id="SignalP"/>
    </source>
</evidence>
<keyword evidence="2" id="KW-0732">Signal</keyword>
<dbReference type="CDD" id="cd07012">
    <property type="entry name" value="PBP2_Bug_TTT"/>
    <property type="match status" value="1"/>
</dbReference>
<accession>A0A6B0Y097</accession>